<dbReference type="EMBL" id="FORH01000004">
    <property type="protein sequence ID" value="SFJ54882.1"/>
    <property type="molecule type" value="Genomic_DNA"/>
</dbReference>
<organism evidence="8 9">
    <name type="scientific">Celeribacter neptunius</name>
    <dbReference type="NCBI Taxonomy" id="588602"/>
    <lineage>
        <taxon>Bacteria</taxon>
        <taxon>Pseudomonadati</taxon>
        <taxon>Pseudomonadota</taxon>
        <taxon>Alphaproteobacteria</taxon>
        <taxon>Rhodobacterales</taxon>
        <taxon>Roseobacteraceae</taxon>
        <taxon>Celeribacter</taxon>
    </lineage>
</organism>
<feature type="transmembrane region" description="Helical" evidence="7">
    <location>
        <begin position="237"/>
        <end position="255"/>
    </location>
</feature>
<feature type="transmembrane region" description="Helical" evidence="7">
    <location>
        <begin position="101"/>
        <end position="120"/>
    </location>
</feature>
<keyword evidence="5 7" id="KW-1133">Transmembrane helix</keyword>
<keyword evidence="4 7" id="KW-0812">Transmembrane</keyword>
<keyword evidence="2" id="KW-0813">Transport</keyword>
<feature type="transmembrane region" description="Helical" evidence="7">
    <location>
        <begin position="69"/>
        <end position="89"/>
    </location>
</feature>
<sequence>MADILTIFGITFPIFAMVAIGYGTVAKGVFRPKDMGVLGGWVMNFALPALVFGAISSRPISEVVHPDYMVIYLLTGILTAGMTFLWFSVSTDPSRRGVAMMISYCPNTGFIGYPMFLILAPDHAGIILAMNFLVENIIFIPLAMMVIDAGKPQDQRQKNLIRQFAAMLKGLIKRPLIIAILLGFLISAMGLSLPEPLRHLIQLIANSASAVALFVIGGSLVGLSFEGNLRLASQAAVGKLLVMPLFAALVMFVMQRAGITLDPDFRTAAFVSAALPTMAVAAIFAQEVGRGALASLSILINTLGAFITLNLVLLLVV</sequence>
<evidence type="ECO:0000256" key="6">
    <source>
        <dbReference type="ARBA" id="ARBA00023136"/>
    </source>
</evidence>
<dbReference type="AlphaFoldDB" id="A0A1I3SA69"/>
<feature type="transmembrane region" description="Helical" evidence="7">
    <location>
        <begin position="203"/>
        <end position="225"/>
    </location>
</feature>
<feature type="transmembrane region" description="Helical" evidence="7">
    <location>
        <begin position="6"/>
        <end position="25"/>
    </location>
</feature>
<keyword evidence="9" id="KW-1185">Reference proteome</keyword>
<evidence type="ECO:0000313" key="9">
    <source>
        <dbReference type="Proteomes" id="UP000199630"/>
    </source>
</evidence>
<evidence type="ECO:0000256" key="1">
    <source>
        <dbReference type="ARBA" id="ARBA00004141"/>
    </source>
</evidence>
<feature type="transmembrane region" description="Helical" evidence="7">
    <location>
        <begin position="171"/>
        <end position="191"/>
    </location>
</feature>
<dbReference type="InterPro" id="IPR004776">
    <property type="entry name" value="Mem_transp_PIN-like"/>
</dbReference>
<feature type="transmembrane region" description="Helical" evidence="7">
    <location>
        <begin position="267"/>
        <end position="285"/>
    </location>
</feature>
<feature type="transmembrane region" description="Helical" evidence="7">
    <location>
        <begin position="126"/>
        <end position="150"/>
    </location>
</feature>
<evidence type="ECO:0000256" key="5">
    <source>
        <dbReference type="ARBA" id="ARBA00022989"/>
    </source>
</evidence>
<dbReference type="OrthoDB" id="9810457at2"/>
<reference evidence="9" key="1">
    <citation type="submission" date="2016-10" db="EMBL/GenBank/DDBJ databases">
        <authorList>
            <person name="Varghese N."/>
            <person name="Submissions S."/>
        </authorList>
    </citation>
    <scope>NUCLEOTIDE SEQUENCE [LARGE SCALE GENOMIC DNA]</scope>
    <source>
        <strain evidence="9">DSM 26471</strain>
    </source>
</reference>
<dbReference type="Pfam" id="PF03547">
    <property type="entry name" value="Mem_trans"/>
    <property type="match status" value="1"/>
</dbReference>
<evidence type="ECO:0000256" key="2">
    <source>
        <dbReference type="ARBA" id="ARBA00022448"/>
    </source>
</evidence>
<dbReference type="Proteomes" id="UP000199630">
    <property type="component" value="Unassembled WGS sequence"/>
</dbReference>
<accession>A0A1I3SA69</accession>
<dbReference type="RefSeq" id="WP_090060899.1">
    <property type="nucleotide sequence ID" value="NZ_FORH01000004.1"/>
</dbReference>
<evidence type="ECO:0000256" key="3">
    <source>
        <dbReference type="ARBA" id="ARBA00022475"/>
    </source>
</evidence>
<dbReference type="GO" id="GO:0055085">
    <property type="term" value="P:transmembrane transport"/>
    <property type="evidence" value="ECO:0007669"/>
    <property type="project" value="InterPro"/>
</dbReference>
<keyword evidence="6 7" id="KW-0472">Membrane</keyword>
<comment type="subcellular location">
    <subcellularLocation>
        <location evidence="1">Membrane</location>
        <topology evidence="1">Multi-pass membrane protein</topology>
    </subcellularLocation>
</comment>
<dbReference type="STRING" id="588602.SAMN04487991_2369"/>
<keyword evidence="3" id="KW-1003">Cell membrane</keyword>
<protein>
    <submittedName>
        <fullName evidence="8">Uncharacterized protein</fullName>
    </submittedName>
</protein>
<proteinExistence type="predicted"/>
<name>A0A1I3SA69_9RHOB</name>
<dbReference type="PANTHER" id="PTHR36838:SF3">
    <property type="entry name" value="TRANSPORTER AUXIN EFFLUX CARRIER EC FAMILY"/>
    <property type="match status" value="1"/>
</dbReference>
<evidence type="ECO:0000256" key="4">
    <source>
        <dbReference type="ARBA" id="ARBA00022692"/>
    </source>
</evidence>
<dbReference type="PANTHER" id="PTHR36838">
    <property type="entry name" value="AUXIN EFFLUX CARRIER FAMILY PROTEIN"/>
    <property type="match status" value="1"/>
</dbReference>
<evidence type="ECO:0000256" key="7">
    <source>
        <dbReference type="SAM" id="Phobius"/>
    </source>
</evidence>
<gene>
    <name evidence="8" type="ORF">SAMN04487991_2369</name>
</gene>
<dbReference type="GO" id="GO:0016020">
    <property type="term" value="C:membrane"/>
    <property type="evidence" value="ECO:0007669"/>
    <property type="project" value="UniProtKB-SubCell"/>
</dbReference>
<evidence type="ECO:0000313" key="8">
    <source>
        <dbReference type="EMBL" id="SFJ54882.1"/>
    </source>
</evidence>
<feature type="transmembrane region" description="Helical" evidence="7">
    <location>
        <begin position="292"/>
        <end position="316"/>
    </location>
</feature>
<feature type="transmembrane region" description="Helical" evidence="7">
    <location>
        <begin position="37"/>
        <end position="57"/>
    </location>
</feature>